<dbReference type="Pfam" id="PF09722">
    <property type="entry name" value="Xre_MbcA_ParS_C"/>
    <property type="match status" value="1"/>
</dbReference>
<dbReference type="Pfam" id="PF20432">
    <property type="entry name" value="Xre-like-HTH"/>
    <property type="match status" value="1"/>
</dbReference>
<comment type="caution">
    <text evidence="3">The sequence shown here is derived from an EMBL/GenBank/DDBJ whole genome shotgun (WGS) entry which is preliminary data.</text>
</comment>
<keyword evidence="4" id="KW-1185">Reference proteome</keyword>
<proteinExistence type="predicted"/>
<gene>
    <name evidence="3" type="ORF">HNR48_000459</name>
</gene>
<dbReference type="InterPro" id="IPR046847">
    <property type="entry name" value="Xre-like_HTH"/>
</dbReference>
<evidence type="ECO:0008006" key="5">
    <source>
        <dbReference type="Google" id="ProtNLM"/>
    </source>
</evidence>
<organism evidence="3 4">
    <name type="scientific">Pseudoteredinibacter isoporae</name>
    <dbReference type="NCBI Taxonomy" id="570281"/>
    <lineage>
        <taxon>Bacteria</taxon>
        <taxon>Pseudomonadati</taxon>
        <taxon>Pseudomonadota</taxon>
        <taxon>Gammaproteobacteria</taxon>
        <taxon>Cellvibrionales</taxon>
        <taxon>Cellvibrionaceae</taxon>
        <taxon>Pseudoteredinibacter</taxon>
    </lineage>
</organism>
<evidence type="ECO:0000313" key="4">
    <source>
        <dbReference type="Proteomes" id="UP000528457"/>
    </source>
</evidence>
<dbReference type="EMBL" id="JACHHT010000001">
    <property type="protein sequence ID" value="MBB6520181.1"/>
    <property type="molecule type" value="Genomic_DNA"/>
</dbReference>
<evidence type="ECO:0000313" key="3">
    <source>
        <dbReference type="EMBL" id="MBB6520181.1"/>
    </source>
</evidence>
<reference evidence="3 4" key="1">
    <citation type="submission" date="2020-08" db="EMBL/GenBank/DDBJ databases">
        <title>Genomic Encyclopedia of Type Strains, Phase IV (KMG-IV): sequencing the most valuable type-strain genomes for metagenomic binning, comparative biology and taxonomic classification.</title>
        <authorList>
            <person name="Goeker M."/>
        </authorList>
    </citation>
    <scope>NUCLEOTIDE SEQUENCE [LARGE SCALE GENOMIC DNA]</scope>
    <source>
        <strain evidence="3 4">DSM 22368</strain>
    </source>
</reference>
<dbReference type="AlphaFoldDB" id="A0A7X0JRU2"/>
<sequence>MSQFANFTTEKRKEAAGPLIRTILQIFERWKLNNSQQQALLGLHNEGTFYNWKKKPESATLTNDLLERTSYILGIWRSLQILIPEERISDTWITSPNSSSAFNGQSPLQRMLAGHIVDLAHVRQYLDAERGG</sequence>
<dbReference type="InParanoid" id="A0A7X0JRU2"/>
<evidence type="ECO:0000259" key="2">
    <source>
        <dbReference type="Pfam" id="PF20432"/>
    </source>
</evidence>
<feature type="domain" description="Antitoxin Xre/MbcA/ParS-like toxin-binding" evidence="1">
    <location>
        <begin position="79"/>
        <end position="132"/>
    </location>
</feature>
<protein>
    <recommendedName>
        <fullName evidence="5">DUF2384 domain-containing protein</fullName>
    </recommendedName>
</protein>
<feature type="domain" description="Antitoxin Xre-like helix-turn-helix" evidence="2">
    <location>
        <begin position="13"/>
        <end position="74"/>
    </location>
</feature>
<name>A0A7X0JRU2_9GAMM</name>
<dbReference type="RefSeq" id="WP_166852001.1">
    <property type="nucleotide sequence ID" value="NZ_JAAONY010000001.1"/>
</dbReference>
<dbReference type="GO" id="GO:0003677">
    <property type="term" value="F:DNA binding"/>
    <property type="evidence" value="ECO:0007669"/>
    <property type="project" value="InterPro"/>
</dbReference>
<dbReference type="InterPro" id="IPR024467">
    <property type="entry name" value="Xre/MbcA/ParS-like_toxin-bd"/>
</dbReference>
<accession>A0A7X0JRU2</accession>
<dbReference type="Proteomes" id="UP000528457">
    <property type="component" value="Unassembled WGS sequence"/>
</dbReference>
<evidence type="ECO:0000259" key="1">
    <source>
        <dbReference type="Pfam" id="PF09722"/>
    </source>
</evidence>